<dbReference type="PROSITE" id="PS50102">
    <property type="entry name" value="RRM"/>
    <property type="match status" value="2"/>
</dbReference>
<dbReference type="GO" id="GO:0000398">
    <property type="term" value="P:mRNA splicing, via spliceosome"/>
    <property type="evidence" value="ECO:0007669"/>
    <property type="project" value="TreeGrafter"/>
</dbReference>
<dbReference type="Proteomes" id="UP000092321">
    <property type="component" value="Unassembled WGS sequence"/>
</dbReference>
<feature type="compositionally biased region" description="Low complexity" evidence="4">
    <location>
        <begin position="97"/>
        <end position="108"/>
    </location>
</feature>
<dbReference type="GO" id="GO:0017069">
    <property type="term" value="F:snRNA binding"/>
    <property type="evidence" value="ECO:0007669"/>
    <property type="project" value="TreeGrafter"/>
</dbReference>
<comment type="caution">
    <text evidence="6">The sequence shown here is derived from an EMBL/GenBank/DDBJ whole genome shotgun (WGS) entry which is preliminary data.</text>
</comment>
<dbReference type="PANTHER" id="PTHR13952:SF6">
    <property type="entry name" value="U11_U12 SMALL NUCLEAR RIBONUCLEOPROTEIN 35 KDA PROTEIN"/>
    <property type="match status" value="1"/>
</dbReference>
<dbReference type="GO" id="GO:0071011">
    <property type="term" value="C:precatalytic spliceosome"/>
    <property type="evidence" value="ECO:0007669"/>
    <property type="project" value="TreeGrafter"/>
</dbReference>
<feature type="region of interest" description="Disordered" evidence="4">
    <location>
        <begin position="1"/>
        <end position="25"/>
    </location>
</feature>
<dbReference type="InterPro" id="IPR051183">
    <property type="entry name" value="U1_U11-U12_snRNP_70-35kDa"/>
</dbReference>
<keyword evidence="7" id="KW-1185">Reference proteome</keyword>
<feature type="compositionally biased region" description="Low complexity" evidence="4">
    <location>
        <begin position="607"/>
        <end position="635"/>
    </location>
</feature>
<evidence type="ECO:0000313" key="6">
    <source>
        <dbReference type="EMBL" id="OBA26765.1"/>
    </source>
</evidence>
<reference evidence="7" key="1">
    <citation type="journal article" date="2016" name="Proc. Natl. Acad. Sci. U.S.A.">
        <title>Comparative genomics of biotechnologically important yeasts.</title>
        <authorList>
            <person name="Riley R."/>
            <person name="Haridas S."/>
            <person name="Wolfe K.H."/>
            <person name="Lopes M.R."/>
            <person name="Hittinger C.T."/>
            <person name="Goeker M."/>
            <person name="Salamov A.A."/>
            <person name="Wisecaver J.H."/>
            <person name="Long T.M."/>
            <person name="Calvey C.H."/>
            <person name="Aerts A.L."/>
            <person name="Barry K.W."/>
            <person name="Choi C."/>
            <person name="Clum A."/>
            <person name="Coughlan A.Y."/>
            <person name="Deshpande S."/>
            <person name="Douglass A.P."/>
            <person name="Hanson S.J."/>
            <person name="Klenk H.-P."/>
            <person name="LaButti K.M."/>
            <person name="Lapidus A."/>
            <person name="Lindquist E.A."/>
            <person name="Lipzen A.M."/>
            <person name="Meier-Kolthoff J.P."/>
            <person name="Ohm R.A."/>
            <person name="Otillar R.P."/>
            <person name="Pangilinan J.L."/>
            <person name="Peng Y."/>
            <person name="Rokas A."/>
            <person name="Rosa C.A."/>
            <person name="Scheuner C."/>
            <person name="Sibirny A.A."/>
            <person name="Slot J.C."/>
            <person name="Stielow J.B."/>
            <person name="Sun H."/>
            <person name="Kurtzman C.P."/>
            <person name="Blackwell M."/>
            <person name="Grigoriev I.V."/>
            <person name="Jeffries T.W."/>
        </authorList>
    </citation>
    <scope>NUCLEOTIDE SEQUENCE [LARGE SCALE GENOMIC DNA]</scope>
    <source>
        <strain evidence="7">NRRL Y-1626</strain>
    </source>
</reference>
<dbReference type="Pfam" id="PF00076">
    <property type="entry name" value="RRM_1"/>
    <property type="match status" value="2"/>
</dbReference>
<feature type="compositionally biased region" description="Polar residues" evidence="4">
    <location>
        <begin position="53"/>
        <end position="83"/>
    </location>
</feature>
<accession>A0A1B7TDM7</accession>
<feature type="region of interest" description="Disordered" evidence="4">
    <location>
        <begin position="41"/>
        <end position="158"/>
    </location>
</feature>
<evidence type="ECO:0000259" key="5">
    <source>
        <dbReference type="PROSITE" id="PS50102"/>
    </source>
</evidence>
<sequence>MSLNNELISQSTVPELSNKKKRKNYSKSHEFLVGRFKNLDVQDPTSRDKSDFSSDASTLNSSCTDRSASNVSDTTLKPTSHLNVPNIINEENKLKNKPINNKNIEKQNSLNSKNLHKQNSNGKDGKKNSKTIVNPEEKDKKKPRNNNNNNNNNENSRSRPSCCVFVASLSLEMCDQVLLNTVKNHFAKYGEIKLTKVLRDSSNRPYAFVQYFNTEDAHRALIESAGTLLNKRPVRVEMAKVNRTLFVKEIDIFNKELSDLSLFNNFTQIGELEQVLRLNDYAKLTKKGSVIEPTKPQRQLILDNINSFDDNDLNAVSGKWLVQFAFREDAISAHAFCQNDSRYDVEWTSNVDLNGNDKCNLVSKFCKLTQEVIDELLKGDIIFKLHFADSQIENGLKNNELQLKHYMSDYSIIEKKNNLAIDVNSIFVGQLTLKCTKKDLLERFSKHGVIESVKLFNRNPNNCYAFITFKDKKATASAVEVENHSSMHNKSIHVQYRETNHINAEKKKFFNNNVLPNPFQQQQLYHPSENNIRTENLNLGHYQESPNRNSSTSLREYPSSIIDYPVKITQPYQTYGHTYPQTLPTQPPSIYPYMADKNEYLYASVANPSSNPNKRSTNNNNNNNNNNQFNSFSQTPFFNASNSTMTSPYFQQAVYINPNTRVSDFNYTPYQQTEYYSNTGINQMYMPSINQYQSYEQLNTYSNEKMTTEFNPLQYQQTFYNKDENFNSTTNNNNVFFQQKKKSIHGKKSANRLSFSTIPTFHQFNQHNSDLK</sequence>
<dbReference type="SMART" id="SM00360">
    <property type="entry name" value="RRM"/>
    <property type="match status" value="2"/>
</dbReference>
<keyword evidence="2" id="KW-0539">Nucleus</keyword>
<evidence type="ECO:0000256" key="1">
    <source>
        <dbReference type="ARBA" id="ARBA00004123"/>
    </source>
</evidence>
<dbReference type="SMART" id="SM00361">
    <property type="entry name" value="RRM_1"/>
    <property type="match status" value="1"/>
</dbReference>
<proteinExistence type="predicted"/>
<feature type="compositionally biased region" description="Low complexity" evidence="4">
    <location>
        <begin position="145"/>
        <end position="158"/>
    </location>
</feature>
<organism evidence="6 7">
    <name type="scientific">Hanseniaspora valbyensis NRRL Y-1626</name>
    <dbReference type="NCBI Taxonomy" id="766949"/>
    <lineage>
        <taxon>Eukaryota</taxon>
        <taxon>Fungi</taxon>
        <taxon>Dikarya</taxon>
        <taxon>Ascomycota</taxon>
        <taxon>Saccharomycotina</taxon>
        <taxon>Saccharomycetes</taxon>
        <taxon>Saccharomycodales</taxon>
        <taxon>Saccharomycodaceae</taxon>
        <taxon>Hanseniaspora</taxon>
    </lineage>
</organism>
<feature type="region of interest" description="Disordered" evidence="4">
    <location>
        <begin position="605"/>
        <end position="635"/>
    </location>
</feature>
<dbReference type="OrthoDB" id="410044at2759"/>
<gene>
    <name evidence="6" type="ORF">HANVADRAFT_59210</name>
</gene>
<dbReference type="Gene3D" id="3.30.70.330">
    <property type="match status" value="2"/>
</dbReference>
<feature type="domain" description="RRM" evidence="5">
    <location>
        <begin position="162"/>
        <end position="241"/>
    </location>
</feature>
<dbReference type="InterPro" id="IPR012677">
    <property type="entry name" value="Nucleotide-bd_a/b_plait_sf"/>
</dbReference>
<evidence type="ECO:0000256" key="4">
    <source>
        <dbReference type="SAM" id="MobiDB-lite"/>
    </source>
</evidence>
<evidence type="ECO:0000256" key="2">
    <source>
        <dbReference type="ARBA" id="ARBA00023242"/>
    </source>
</evidence>
<evidence type="ECO:0000256" key="3">
    <source>
        <dbReference type="PROSITE-ProRule" id="PRU00176"/>
    </source>
</evidence>
<feature type="compositionally biased region" description="Polar residues" evidence="4">
    <location>
        <begin position="1"/>
        <end position="15"/>
    </location>
</feature>
<feature type="compositionally biased region" description="Basic and acidic residues" evidence="4">
    <location>
        <begin position="41"/>
        <end position="52"/>
    </location>
</feature>
<feature type="domain" description="RRM" evidence="5">
    <location>
        <begin position="424"/>
        <end position="499"/>
    </location>
</feature>
<dbReference type="InterPro" id="IPR000504">
    <property type="entry name" value="RRM_dom"/>
</dbReference>
<comment type="subcellular location">
    <subcellularLocation>
        <location evidence="1">Nucleus</location>
    </subcellularLocation>
</comment>
<dbReference type="InterPro" id="IPR003954">
    <property type="entry name" value="RRM_euk-type"/>
</dbReference>
<evidence type="ECO:0000313" key="7">
    <source>
        <dbReference type="Proteomes" id="UP000092321"/>
    </source>
</evidence>
<dbReference type="EMBL" id="LXPE01000013">
    <property type="protein sequence ID" value="OBA26765.1"/>
    <property type="molecule type" value="Genomic_DNA"/>
</dbReference>
<dbReference type="InterPro" id="IPR035979">
    <property type="entry name" value="RBD_domain_sf"/>
</dbReference>
<dbReference type="GO" id="GO:0003729">
    <property type="term" value="F:mRNA binding"/>
    <property type="evidence" value="ECO:0007669"/>
    <property type="project" value="TreeGrafter"/>
</dbReference>
<dbReference type="AlphaFoldDB" id="A0A1B7TDM7"/>
<dbReference type="SUPFAM" id="SSF54928">
    <property type="entry name" value="RNA-binding domain, RBD"/>
    <property type="match status" value="2"/>
</dbReference>
<dbReference type="PANTHER" id="PTHR13952">
    <property type="entry name" value="U1 SMALL NUCLEAR RIBONUCLEOPROTEIN 70 KD"/>
    <property type="match status" value="1"/>
</dbReference>
<protein>
    <recommendedName>
        <fullName evidence="5">RRM domain-containing protein</fullName>
    </recommendedName>
</protein>
<name>A0A1B7TDM7_9ASCO</name>
<keyword evidence="3" id="KW-0694">RNA-binding</keyword>